<evidence type="ECO:0000256" key="3">
    <source>
        <dbReference type="ARBA" id="ARBA00022452"/>
    </source>
</evidence>
<evidence type="ECO:0000256" key="7">
    <source>
        <dbReference type="PROSITE-ProRule" id="PRU01360"/>
    </source>
</evidence>
<dbReference type="Pfam" id="PF13620">
    <property type="entry name" value="CarboxypepD_reg"/>
    <property type="match status" value="1"/>
</dbReference>
<keyword evidence="4 7" id="KW-0812">Transmembrane</keyword>
<keyword evidence="5 7" id="KW-0472">Membrane</keyword>
<dbReference type="PANTHER" id="PTHR30069">
    <property type="entry name" value="TONB-DEPENDENT OUTER MEMBRANE RECEPTOR"/>
    <property type="match status" value="1"/>
</dbReference>
<dbReference type="EMBL" id="FOMX01000009">
    <property type="protein sequence ID" value="SFE13847.1"/>
    <property type="molecule type" value="Genomic_DNA"/>
</dbReference>
<keyword evidence="10" id="KW-0645">Protease</keyword>
<dbReference type="Gene3D" id="2.40.170.20">
    <property type="entry name" value="TonB-dependent receptor, beta-barrel domain"/>
    <property type="match status" value="1"/>
</dbReference>
<dbReference type="GO" id="GO:0015344">
    <property type="term" value="F:siderophore uptake transmembrane transporter activity"/>
    <property type="evidence" value="ECO:0007669"/>
    <property type="project" value="TreeGrafter"/>
</dbReference>
<evidence type="ECO:0000256" key="4">
    <source>
        <dbReference type="ARBA" id="ARBA00022692"/>
    </source>
</evidence>
<feature type="domain" description="TonB-dependent transporter Oar-like beta-barrel" evidence="9">
    <location>
        <begin position="565"/>
        <end position="670"/>
    </location>
</feature>
<dbReference type="GO" id="GO:0004180">
    <property type="term" value="F:carboxypeptidase activity"/>
    <property type="evidence" value="ECO:0007669"/>
    <property type="project" value="UniProtKB-KW"/>
</dbReference>
<comment type="subcellular location">
    <subcellularLocation>
        <location evidence="1 7">Cell outer membrane</location>
        <topology evidence="1 7">Multi-pass membrane protein</topology>
    </subcellularLocation>
</comment>
<comment type="similarity">
    <text evidence="7">Belongs to the TonB-dependent receptor family.</text>
</comment>
<dbReference type="Pfam" id="PF25183">
    <property type="entry name" value="OMP_b-brl_4"/>
    <property type="match status" value="2"/>
</dbReference>
<dbReference type="InterPro" id="IPR013784">
    <property type="entry name" value="Carb-bd-like_fold"/>
</dbReference>
<dbReference type="GO" id="GO:0009279">
    <property type="term" value="C:cell outer membrane"/>
    <property type="evidence" value="ECO:0007669"/>
    <property type="project" value="UniProtKB-SubCell"/>
</dbReference>
<keyword evidence="11" id="KW-1185">Reference proteome</keyword>
<feature type="chain" id="PRO_5011733008" evidence="8">
    <location>
        <begin position="26"/>
        <end position="1075"/>
    </location>
</feature>
<dbReference type="InterPro" id="IPR057601">
    <property type="entry name" value="Oar-like_b-barrel"/>
</dbReference>
<proteinExistence type="inferred from homology"/>
<feature type="signal peptide" evidence="8">
    <location>
        <begin position="1"/>
        <end position="25"/>
    </location>
</feature>
<dbReference type="InterPro" id="IPR039426">
    <property type="entry name" value="TonB-dep_rcpt-like"/>
</dbReference>
<dbReference type="PANTHER" id="PTHR30069:SF46">
    <property type="entry name" value="OAR PROTEIN"/>
    <property type="match status" value="1"/>
</dbReference>
<evidence type="ECO:0000256" key="6">
    <source>
        <dbReference type="ARBA" id="ARBA00023237"/>
    </source>
</evidence>
<protein>
    <submittedName>
        <fullName evidence="10">Carboxypeptidase regulatory-like domain-containing protein</fullName>
    </submittedName>
</protein>
<name>A0A1I1Y2G0_9BACT</name>
<accession>A0A1I1Y2G0</accession>
<keyword evidence="3 7" id="KW-1134">Transmembrane beta strand</keyword>
<evidence type="ECO:0000256" key="1">
    <source>
        <dbReference type="ARBA" id="ARBA00004571"/>
    </source>
</evidence>
<keyword evidence="6 7" id="KW-0998">Cell outer membrane</keyword>
<keyword evidence="10" id="KW-0378">Hydrolase</keyword>
<dbReference type="AlphaFoldDB" id="A0A1I1Y2G0"/>
<dbReference type="GO" id="GO:0044718">
    <property type="term" value="P:siderophore transmembrane transport"/>
    <property type="evidence" value="ECO:0007669"/>
    <property type="project" value="TreeGrafter"/>
</dbReference>
<dbReference type="STRING" id="54.SAMN02745121_03126"/>
<keyword evidence="8" id="KW-0732">Signal</keyword>
<dbReference type="OrthoDB" id="9768147at2"/>
<dbReference type="SUPFAM" id="SSF56935">
    <property type="entry name" value="Porins"/>
    <property type="match status" value="1"/>
</dbReference>
<evidence type="ECO:0000313" key="10">
    <source>
        <dbReference type="EMBL" id="SFE13847.1"/>
    </source>
</evidence>
<keyword evidence="10" id="KW-0121">Carboxypeptidase</keyword>
<keyword evidence="2 7" id="KW-0813">Transport</keyword>
<evidence type="ECO:0000256" key="5">
    <source>
        <dbReference type="ARBA" id="ARBA00023136"/>
    </source>
</evidence>
<evidence type="ECO:0000313" key="11">
    <source>
        <dbReference type="Proteomes" id="UP000199400"/>
    </source>
</evidence>
<gene>
    <name evidence="10" type="ORF">SAMN02745121_03126</name>
</gene>
<sequence>MRRSAWITILGAVAAQAAVVSTAQAGPSDAVLVGVVRDASTGEGVEGAVVIVTGEKIQGERTMTTNVSGLYRIPNLPPGTYDVTVFAKDYGAGNKRTGLQLRAGVTIRVDVSLVRSGAREVIEVAVPAPTVDVGSSATGLSVDREMAQRVPIAIPTGKGAANRSFEAIAEATPGARNDTYGTSIAGTTSPENKYYVDGLSVNDPGFGLNGTGLSVEFLEEVRIEAGGYMPEHGRSTGGVINAVTKSGSNQFHGNVWAYYTPGQLEGRREIARREGDAIVTERNLNWIGDAGFDLGGRIIKDKLWFYGGVSIARTVYDLTSSWNRVVVDPDGNALIDPETKFTVTERIAGTTQRFKAQGTTVQALGKLTYSPNKRNTLELLAIYAPSLSGGNGTFGMNAQTGQPEVLNLIGDYGALARKYRDNATDLQFKWNWRDDEGKWNFDTILGWHHQLNQRNAVDGSRVGDTTGLAGTPSVIYRQSNNFYDADGMLLQPGMPGYREVHSLTDLTPMPAGAPAGACDPMMYTFTDPTTMDAQTRSVICPIRQWTAGGPGLLYDRRLDRLQAREIVTRLARGAGHHVIKFGVDFEYTQYNSNRGYSGNQIYREATSGTNFADFRMYSFLNGPDEANVIRNLNWNVMSTTIGGFIQDSWSIMDKVTLNAGLRYDAQHLFSGDRTLAMALPNQFSPRVGLIWDPTYSGKAKLFVNYARFYQSVPLNLADRAGTGEPGLQSFHNAIGPGACSDPLAPGANEPGGACTIDANRLLIGGPADPDQRWALASAGKTPIDPRLKPQSSDEIVAGGEYEIITDTRLGLQYTHRWIHRAIEDMSRDEAATYFIGNPGYGIAKDFPKAKRIYDAATLFIEKRFAKHWMITGSYTLSWLRGNLAGLFRPETGQLDPNTTSDFDLISLLENRYGYLPGDTRHSFKIFAAGEIVLGNGQFLRLGGAFRARSGGPTNFLASHVLYGFDESFILPRGSGERLPWNFSIDPTIGYTKVLRKDLRLTVSMDVFNVANFQQVLAIDERYTFDEVNPIKGGTAEDLANATTTGGAPITVNPNFGNPTLYQQPRQFRFGIRLSF</sequence>
<dbReference type="SUPFAM" id="SSF49452">
    <property type="entry name" value="Starch-binding domain-like"/>
    <property type="match status" value="1"/>
</dbReference>
<evidence type="ECO:0000259" key="9">
    <source>
        <dbReference type="Pfam" id="PF25183"/>
    </source>
</evidence>
<evidence type="ECO:0000256" key="8">
    <source>
        <dbReference type="SAM" id="SignalP"/>
    </source>
</evidence>
<dbReference type="InterPro" id="IPR036942">
    <property type="entry name" value="Beta-barrel_TonB_sf"/>
</dbReference>
<evidence type="ECO:0000256" key="2">
    <source>
        <dbReference type="ARBA" id="ARBA00022448"/>
    </source>
</evidence>
<dbReference type="Gene3D" id="2.60.40.1120">
    <property type="entry name" value="Carboxypeptidase-like, regulatory domain"/>
    <property type="match status" value="1"/>
</dbReference>
<reference evidence="11" key="1">
    <citation type="submission" date="2016-10" db="EMBL/GenBank/DDBJ databases">
        <authorList>
            <person name="Varghese N."/>
            <person name="Submissions S."/>
        </authorList>
    </citation>
    <scope>NUCLEOTIDE SEQUENCE [LARGE SCALE GENOMIC DNA]</scope>
    <source>
        <strain evidence="11">ATCC 25963</strain>
    </source>
</reference>
<dbReference type="GO" id="GO:0030246">
    <property type="term" value="F:carbohydrate binding"/>
    <property type="evidence" value="ECO:0007669"/>
    <property type="project" value="InterPro"/>
</dbReference>
<dbReference type="Proteomes" id="UP000199400">
    <property type="component" value="Unassembled WGS sequence"/>
</dbReference>
<organism evidence="10 11">
    <name type="scientific">Nannocystis exedens</name>
    <dbReference type="NCBI Taxonomy" id="54"/>
    <lineage>
        <taxon>Bacteria</taxon>
        <taxon>Pseudomonadati</taxon>
        <taxon>Myxococcota</taxon>
        <taxon>Polyangia</taxon>
        <taxon>Nannocystales</taxon>
        <taxon>Nannocystaceae</taxon>
        <taxon>Nannocystis</taxon>
    </lineage>
</organism>
<feature type="domain" description="TonB-dependent transporter Oar-like beta-barrel" evidence="9">
    <location>
        <begin position="243"/>
        <end position="345"/>
    </location>
</feature>
<dbReference type="PROSITE" id="PS52016">
    <property type="entry name" value="TONB_DEPENDENT_REC_3"/>
    <property type="match status" value="1"/>
</dbReference>